<comment type="caution">
    <text evidence="1">The sequence shown here is derived from an EMBL/GenBank/DDBJ whole genome shotgun (WGS) entry which is preliminary data.</text>
</comment>
<proteinExistence type="predicted"/>
<dbReference type="OMA" id="HERVGIH"/>
<gene>
    <name evidence="1" type="ORF">RchiOBHm_Chr1g0345791</name>
</gene>
<dbReference type="AlphaFoldDB" id="A0A2P6SEX5"/>
<dbReference type="PANTHER" id="PTHR15140">
    <property type="entry name" value="TUBULIN-SPECIFIC CHAPERONE E"/>
    <property type="match status" value="1"/>
</dbReference>
<keyword evidence="2" id="KW-1185">Reference proteome</keyword>
<accession>A0A2P6SEX5</accession>
<dbReference type="EMBL" id="PDCK01000039">
    <property type="protein sequence ID" value="PRQ57210.1"/>
    <property type="molecule type" value="Genomic_DNA"/>
</dbReference>
<dbReference type="PANTHER" id="PTHR15140:SF6">
    <property type="entry name" value="TUBULIN-SPECIFIC CHAPERONE COFACTOR E-LIKE PROTEIN"/>
    <property type="match status" value="1"/>
</dbReference>
<dbReference type="STRING" id="74649.A0A2P6SEX5"/>
<dbReference type="InterPro" id="IPR032675">
    <property type="entry name" value="LRR_dom_sf"/>
</dbReference>
<name>A0A2P6SEX5_ROSCH</name>
<dbReference type="Gene3D" id="3.80.10.10">
    <property type="entry name" value="Ribonuclease Inhibitor"/>
    <property type="match status" value="1"/>
</dbReference>
<protein>
    <submittedName>
        <fullName evidence="1">Putative leucine-rich repeat domain, L domain-containing protein</fullName>
    </submittedName>
</protein>
<reference evidence="1 2" key="1">
    <citation type="journal article" date="2018" name="Nat. Genet.">
        <title>The Rosa genome provides new insights in the design of modern roses.</title>
        <authorList>
            <person name="Bendahmane M."/>
        </authorList>
    </citation>
    <scope>NUCLEOTIDE SEQUENCE [LARGE SCALE GENOMIC DNA]</scope>
    <source>
        <strain evidence="2">cv. Old Blush</strain>
    </source>
</reference>
<sequence>MVFSQGGFPHLEFLTLDYVVMLKEWRVEKEAMPRLQRLRISGCRGLRAVPDGLQEITTLKELTINGMPSRFCSRVGEGGEDFYKIKHVPSLIITNILPLDEEPEMEEAAGASQVVAVPAGDFHQESTVEGM</sequence>
<organism evidence="1 2">
    <name type="scientific">Rosa chinensis</name>
    <name type="common">China rose</name>
    <dbReference type="NCBI Taxonomy" id="74649"/>
    <lineage>
        <taxon>Eukaryota</taxon>
        <taxon>Viridiplantae</taxon>
        <taxon>Streptophyta</taxon>
        <taxon>Embryophyta</taxon>
        <taxon>Tracheophyta</taxon>
        <taxon>Spermatophyta</taxon>
        <taxon>Magnoliopsida</taxon>
        <taxon>eudicotyledons</taxon>
        <taxon>Gunneridae</taxon>
        <taxon>Pentapetalae</taxon>
        <taxon>rosids</taxon>
        <taxon>fabids</taxon>
        <taxon>Rosales</taxon>
        <taxon>Rosaceae</taxon>
        <taxon>Rosoideae</taxon>
        <taxon>Rosoideae incertae sedis</taxon>
        <taxon>Rosa</taxon>
    </lineage>
</organism>
<dbReference type="SUPFAM" id="SSF52047">
    <property type="entry name" value="RNI-like"/>
    <property type="match status" value="1"/>
</dbReference>
<dbReference type="Proteomes" id="UP000238479">
    <property type="component" value="Chromosome 1"/>
</dbReference>
<dbReference type="Gramene" id="PRQ57210">
    <property type="protein sequence ID" value="PRQ57210"/>
    <property type="gene ID" value="RchiOBHm_Chr1g0345791"/>
</dbReference>
<evidence type="ECO:0000313" key="2">
    <source>
        <dbReference type="Proteomes" id="UP000238479"/>
    </source>
</evidence>
<evidence type="ECO:0000313" key="1">
    <source>
        <dbReference type="EMBL" id="PRQ57210.1"/>
    </source>
</evidence>